<dbReference type="PANTHER" id="PTHR13018:SF5">
    <property type="entry name" value="RE44586P"/>
    <property type="match status" value="1"/>
</dbReference>
<proteinExistence type="inferred from homology"/>
<evidence type="ECO:0000256" key="1">
    <source>
        <dbReference type="ARBA" id="ARBA00004141"/>
    </source>
</evidence>
<protein>
    <recommendedName>
        <fullName evidence="15">DUF221-domain-containing protein</fullName>
    </recommendedName>
</protein>
<comment type="subcellular location">
    <subcellularLocation>
        <location evidence="1">Membrane</location>
        <topology evidence="1">Multi-pass membrane protein</topology>
    </subcellularLocation>
</comment>
<feature type="transmembrane region" description="Helical" evidence="9">
    <location>
        <begin position="741"/>
        <end position="761"/>
    </location>
</feature>
<feature type="domain" description="CSC1/OSCA1-like 7TM region" evidence="10">
    <location>
        <begin position="618"/>
        <end position="885"/>
    </location>
</feature>
<comment type="similarity">
    <text evidence="2">Belongs to the CSC1 (TC 1.A.17) family.</text>
</comment>
<dbReference type="Pfam" id="PF13967">
    <property type="entry name" value="RSN1_TM"/>
    <property type="match status" value="2"/>
</dbReference>
<feature type="region of interest" description="Disordered" evidence="8">
    <location>
        <begin position="981"/>
        <end position="1023"/>
    </location>
</feature>
<feature type="transmembrane region" description="Helical" evidence="9">
    <location>
        <begin position="711"/>
        <end position="729"/>
    </location>
</feature>
<dbReference type="Pfam" id="PF02714">
    <property type="entry name" value="RSN1_7TM"/>
    <property type="match status" value="1"/>
</dbReference>
<evidence type="ECO:0000259" key="10">
    <source>
        <dbReference type="Pfam" id="PF02714"/>
    </source>
</evidence>
<feature type="transmembrane region" description="Helical" evidence="9">
    <location>
        <begin position="895"/>
        <end position="915"/>
    </location>
</feature>
<keyword evidence="6 9" id="KW-0472">Membrane</keyword>
<evidence type="ECO:0000313" key="13">
    <source>
        <dbReference type="EMBL" id="KAK9902019.1"/>
    </source>
</evidence>
<reference evidence="13 14" key="1">
    <citation type="journal article" date="2024" name="Nat. Commun.">
        <title>Phylogenomics reveals the evolutionary origins of lichenization in chlorophyte algae.</title>
        <authorList>
            <person name="Puginier C."/>
            <person name="Libourel C."/>
            <person name="Otte J."/>
            <person name="Skaloud P."/>
            <person name="Haon M."/>
            <person name="Grisel S."/>
            <person name="Petersen M."/>
            <person name="Berrin J.G."/>
            <person name="Delaux P.M."/>
            <person name="Dal Grande F."/>
            <person name="Keller J."/>
        </authorList>
    </citation>
    <scope>NUCLEOTIDE SEQUENCE [LARGE SCALE GENOMIC DNA]</scope>
    <source>
        <strain evidence="13 14">SAG 216-7</strain>
    </source>
</reference>
<dbReference type="Pfam" id="PF14703">
    <property type="entry name" value="PHM7_cyt"/>
    <property type="match status" value="1"/>
</dbReference>
<evidence type="ECO:0008006" key="15">
    <source>
        <dbReference type="Google" id="ProtNLM"/>
    </source>
</evidence>
<feature type="domain" description="CSC1/OSCA1-like N-terminal transmembrane" evidence="11">
    <location>
        <begin position="210"/>
        <end position="247"/>
    </location>
</feature>
<feature type="transmembrane region" description="Helical" evidence="9">
    <location>
        <begin position="773"/>
        <end position="794"/>
    </location>
</feature>
<feature type="coiled-coil region" evidence="7">
    <location>
        <begin position="473"/>
        <end position="503"/>
    </location>
</feature>
<keyword evidence="14" id="KW-1185">Reference proteome</keyword>
<name>A0ABR2YBW5_9CHLO</name>
<evidence type="ECO:0000256" key="9">
    <source>
        <dbReference type="SAM" id="Phobius"/>
    </source>
</evidence>
<feature type="compositionally biased region" description="Polar residues" evidence="8">
    <location>
        <begin position="384"/>
        <end position="395"/>
    </location>
</feature>
<feature type="region of interest" description="Disordered" evidence="8">
    <location>
        <begin position="384"/>
        <end position="416"/>
    </location>
</feature>
<feature type="transmembrane region" description="Helical" evidence="9">
    <location>
        <begin position="815"/>
        <end position="840"/>
    </location>
</feature>
<keyword evidence="5 9" id="KW-1133">Transmembrane helix</keyword>
<comment type="caution">
    <text evidence="13">The sequence shown here is derived from an EMBL/GenBank/DDBJ whole genome shotgun (WGS) entry which is preliminary data.</text>
</comment>
<evidence type="ECO:0000256" key="4">
    <source>
        <dbReference type="ARBA" id="ARBA00022692"/>
    </source>
</evidence>
<keyword evidence="4 9" id="KW-0812">Transmembrane</keyword>
<evidence type="ECO:0000256" key="8">
    <source>
        <dbReference type="SAM" id="MobiDB-lite"/>
    </source>
</evidence>
<feature type="transmembrane region" description="Helical" evidence="9">
    <location>
        <begin position="618"/>
        <end position="639"/>
    </location>
</feature>
<evidence type="ECO:0000259" key="11">
    <source>
        <dbReference type="Pfam" id="PF13967"/>
    </source>
</evidence>
<feature type="transmembrane region" description="Helical" evidence="9">
    <location>
        <begin position="674"/>
        <end position="691"/>
    </location>
</feature>
<dbReference type="InterPro" id="IPR003864">
    <property type="entry name" value="CSC1/OSCA1-like_7TM"/>
</dbReference>
<dbReference type="InterPro" id="IPR027815">
    <property type="entry name" value="CSC1/OSCA1-like_cyt"/>
</dbReference>
<gene>
    <name evidence="13" type="ORF">WJX75_001351</name>
</gene>
<keyword evidence="7" id="KW-0175">Coiled coil</keyword>
<evidence type="ECO:0000256" key="3">
    <source>
        <dbReference type="ARBA" id="ARBA00022448"/>
    </source>
</evidence>
<dbReference type="Proteomes" id="UP001491310">
    <property type="component" value="Unassembled WGS sequence"/>
</dbReference>
<feature type="domain" description="CSC1/OSCA1-like N-terminal transmembrane" evidence="11">
    <location>
        <begin position="7"/>
        <end position="121"/>
    </location>
</feature>
<dbReference type="PANTHER" id="PTHR13018">
    <property type="entry name" value="PROBABLE MEMBRANE PROTEIN DUF221-RELATED"/>
    <property type="match status" value="1"/>
</dbReference>
<evidence type="ECO:0000256" key="7">
    <source>
        <dbReference type="SAM" id="Coils"/>
    </source>
</evidence>
<feature type="transmembrane region" description="Helical" evidence="9">
    <location>
        <begin position="867"/>
        <end position="888"/>
    </location>
</feature>
<evidence type="ECO:0000256" key="2">
    <source>
        <dbReference type="ARBA" id="ARBA00007779"/>
    </source>
</evidence>
<evidence type="ECO:0000256" key="6">
    <source>
        <dbReference type="ARBA" id="ARBA00023136"/>
    </source>
</evidence>
<evidence type="ECO:0000313" key="14">
    <source>
        <dbReference type="Proteomes" id="UP001491310"/>
    </source>
</evidence>
<feature type="domain" description="CSC1/OSCA1-like cytosolic" evidence="12">
    <location>
        <begin position="452"/>
        <end position="606"/>
    </location>
</feature>
<evidence type="ECO:0000259" key="12">
    <source>
        <dbReference type="Pfam" id="PF14703"/>
    </source>
</evidence>
<feature type="transmembrane region" description="Helical" evidence="9">
    <location>
        <begin position="12"/>
        <end position="29"/>
    </location>
</feature>
<organism evidence="13 14">
    <name type="scientific">Coccomyxa subellipsoidea</name>
    <dbReference type="NCBI Taxonomy" id="248742"/>
    <lineage>
        <taxon>Eukaryota</taxon>
        <taxon>Viridiplantae</taxon>
        <taxon>Chlorophyta</taxon>
        <taxon>core chlorophytes</taxon>
        <taxon>Trebouxiophyceae</taxon>
        <taxon>Trebouxiophyceae incertae sedis</taxon>
        <taxon>Coccomyxaceae</taxon>
        <taxon>Coccomyxa</taxon>
    </lineage>
</organism>
<feature type="transmembrane region" description="Helical" evidence="9">
    <location>
        <begin position="95"/>
        <end position="114"/>
    </location>
</feature>
<dbReference type="EMBL" id="JALJOT010000016">
    <property type="protein sequence ID" value="KAK9902019.1"/>
    <property type="molecule type" value="Genomic_DNA"/>
</dbReference>
<feature type="transmembrane region" description="Helical" evidence="9">
    <location>
        <begin position="226"/>
        <end position="246"/>
    </location>
</feature>
<sequence length="1023" mass="114921">MAADGRAFGISFGFYCVIAIVVFIFFGFARMSNLCKKFYAPKRFTRGLKHKPKRLPLSFWGWLIPVYKTTEEDLLKIAGFDAAVYMRIISFGIELFFYLTILCCAVILPVNLVGKNVYQFTEDVLQPNNYTYWVPPPPPFDPTVPPAPQAPGVQGINPPDFYLPTPPAPPGLQWFHYRDNVPPIPDLGPQYADYVKLYDPNWRPKNYVPNNMDTLSMSNVSNRSNLLWIHCLMAWVVTLVVYNLLWKYSKSAVALRLRFLQQAEGVQARTALVQDVPGIQFGTLMHRADTTVLRVLPGIVKEPLKKTVSRVVDVGNKGLKATTGRITNNLTNREAPEPQRKGDDVMFFEAPEALPSRGSIPSVHAVDPAIEAARQELIDSQQAPLVQGGSTSSVAPTDAATPGPWKAQPEEEPEFANDPPELDAAFMSITDQDPWAKAEALLEQGLTVQQMVEQEYEELFPREVEAVHVCYDLADLNGFVKEYEKLKKNLEDLVDDYTSKKRRHKSIKRKKERVLGVKYGAWGRDKYGVKPIQVDAMEFYRDRMIELRRLILQVQKRTKDKSVPSAFVTFKQYVSQVKATTSTQHHDTSTWKVSAAPGHEEVIWGNLRWRAWERSARFVAVWAAFFVLTAFYLIPIIAIQGLINIDQLRKIHAFAVIIDLPVVRSIATAILPGLVLKIFLALLPMILAFMGRIQGLNSKSSVDFSVITKYFVFQFITVFLGSFVAGSFFNQAKELINNPTSIVSTLGTSAPLTAIFFLTFIELNALAATPVGFLRIVGLVLFWIKSIFSATERAKARLWQKQTMKYGPVLPQHTITILLGLVFCIMNPIVCPMCLIYFLITTSTEKYNLLYVYTSEYESGGQLWPAVYWQVITALFTFQLFMIGILGAKGSYTSSVVVPLLFITVIFARVCASIFEKPFQVMSLRNAVDLDRHDQELSGLMTEDDRRREENAYLAPALKFDEAAHEQLMAEARQMDSVLKGEQAVAAEAEEDDGVASNADGSPRAPLRPQHRRAAAATGEDAV</sequence>
<dbReference type="InterPro" id="IPR032880">
    <property type="entry name" value="CSC1/OSCA1-like_N"/>
</dbReference>
<keyword evidence="3" id="KW-0813">Transport</keyword>
<accession>A0ABR2YBW5</accession>
<dbReference type="InterPro" id="IPR045122">
    <property type="entry name" value="Csc1-like"/>
</dbReference>
<evidence type="ECO:0000256" key="5">
    <source>
        <dbReference type="ARBA" id="ARBA00022989"/>
    </source>
</evidence>